<feature type="transmembrane region" description="Helical" evidence="8">
    <location>
        <begin position="21"/>
        <end position="43"/>
    </location>
</feature>
<comment type="catalytic activity">
    <reaction evidence="7">
        <text>4 Fe(2+) + O2 + 6 H2O = 4 iron(III) oxide-hydroxide + 12 H(+)</text>
        <dbReference type="Rhea" id="RHEA:11972"/>
        <dbReference type="ChEBI" id="CHEBI:15377"/>
        <dbReference type="ChEBI" id="CHEBI:15378"/>
        <dbReference type="ChEBI" id="CHEBI:15379"/>
        <dbReference type="ChEBI" id="CHEBI:29033"/>
        <dbReference type="ChEBI" id="CHEBI:78619"/>
        <dbReference type="EC" id="1.16.3.2"/>
    </reaction>
</comment>
<keyword evidence="7" id="KW-0963">Cytoplasm</keyword>
<dbReference type="RefSeq" id="WP_089271257.1">
    <property type="nucleotide sequence ID" value="NZ_FZOC01000001.1"/>
</dbReference>
<evidence type="ECO:0000256" key="8">
    <source>
        <dbReference type="SAM" id="Phobius"/>
    </source>
</evidence>
<keyword evidence="2 7" id="KW-0409">Iron storage</keyword>
<gene>
    <name evidence="10" type="ORF">SAMN04488503_0439</name>
</gene>
<dbReference type="CDD" id="cd01055">
    <property type="entry name" value="Nonheme_Ferritin"/>
    <property type="match status" value="1"/>
</dbReference>
<evidence type="ECO:0000256" key="4">
    <source>
        <dbReference type="ARBA" id="ARBA00023002"/>
    </source>
</evidence>
<dbReference type="GO" id="GO:0008198">
    <property type="term" value="F:ferrous iron binding"/>
    <property type="evidence" value="ECO:0007669"/>
    <property type="project" value="TreeGrafter"/>
</dbReference>
<dbReference type="FunFam" id="1.20.1260.10:FF:000001">
    <property type="entry name" value="Non-heme ferritin"/>
    <property type="match status" value="1"/>
</dbReference>
<dbReference type="GO" id="GO:0004322">
    <property type="term" value="F:ferroxidase activity"/>
    <property type="evidence" value="ECO:0007669"/>
    <property type="project" value="TreeGrafter"/>
</dbReference>
<feature type="domain" description="Ferritin-like diiron" evidence="9">
    <location>
        <begin position="1"/>
        <end position="145"/>
    </location>
</feature>
<name>A0A238XUQ0_9BACT</name>
<reference evidence="10 11" key="1">
    <citation type="submission" date="2017-06" db="EMBL/GenBank/DDBJ databases">
        <authorList>
            <person name="Kim H.J."/>
            <person name="Triplett B.A."/>
        </authorList>
    </citation>
    <scope>NUCLEOTIDE SEQUENCE [LARGE SCALE GENOMIC DNA]</scope>
    <source>
        <strain evidence="10 11">DSM 13116</strain>
    </source>
</reference>
<feature type="binding site" evidence="6">
    <location>
        <position position="94"/>
    </location>
    <ligand>
        <name>Fe cation</name>
        <dbReference type="ChEBI" id="CHEBI:24875"/>
        <label>1</label>
    </ligand>
</feature>
<comment type="similarity">
    <text evidence="1 7">Belongs to the ferritin family. Prokaryotic subfamily.</text>
</comment>
<evidence type="ECO:0000256" key="3">
    <source>
        <dbReference type="ARBA" id="ARBA00022723"/>
    </source>
</evidence>
<protein>
    <recommendedName>
        <fullName evidence="7">Ferritin</fullName>
        <ecNumber evidence="7">1.16.3.2</ecNumber>
    </recommendedName>
</protein>
<evidence type="ECO:0000256" key="2">
    <source>
        <dbReference type="ARBA" id="ARBA00022434"/>
    </source>
</evidence>
<dbReference type="GO" id="GO:0006826">
    <property type="term" value="P:iron ion transport"/>
    <property type="evidence" value="ECO:0007669"/>
    <property type="project" value="InterPro"/>
</dbReference>
<organism evidence="10 11">
    <name type="scientific">Humidesulfovibrio mexicanus</name>
    <dbReference type="NCBI Taxonomy" id="147047"/>
    <lineage>
        <taxon>Bacteria</taxon>
        <taxon>Pseudomonadati</taxon>
        <taxon>Thermodesulfobacteriota</taxon>
        <taxon>Desulfovibrionia</taxon>
        <taxon>Desulfovibrionales</taxon>
        <taxon>Desulfovibrionaceae</taxon>
        <taxon>Humidesulfovibrio</taxon>
    </lineage>
</organism>
<evidence type="ECO:0000256" key="7">
    <source>
        <dbReference type="RuleBase" id="RU361145"/>
    </source>
</evidence>
<dbReference type="PROSITE" id="PS50905">
    <property type="entry name" value="FERRITIN_LIKE"/>
    <property type="match status" value="1"/>
</dbReference>
<feature type="binding site" evidence="6">
    <location>
        <position position="127"/>
    </location>
    <ligand>
        <name>Fe cation</name>
        <dbReference type="ChEBI" id="CHEBI:24875"/>
        <label>1</label>
    </ligand>
</feature>
<dbReference type="InterPro" id="IPR009078">
    <property type="entry name" value="Ferritin-like_SF"/>
</dbReference>
<feature type="binding site" evidence="6">
    <location>
        <position position="17"/>
    </location>
    <ligand>
        <name>Fe cation</name>
        <dbReference type="ChEBI" id="CHEBI:24875"/>
        <label>1</label>
    </ligand>
</feature>
<dbReference type="SUPFAM" id="SSF47240">
    <property type="entry name" value="Ferritin-like"/>
    <property type="match status" value="1"/>
</dbReference>
<dbReference type="InterPro" id="IPR009040">
    <property type="entry name" value="Ferritin-like_diiron"/>
</dbReference>
<dbReference type="PANTHER" id="PTHR11431">
    <property type="entry name" value="FERRITIN"/>
    <property type="match status" value="1"/>
</dbReference>
<dbReference type="InterPro" id="IPR041719">
    <property type="entry name" value="Ferritin_prok"/>
</dbReference>
<keyword evidence="3 6" id="KW-0479">Metal-binding</keyword>
<evidence type="ECO:0000313" key="10">
    <source>
        <dbReference type="EMBL" id="SNR62420.1"/>
    </source>
</evidence>
<comment type="subcellular location">
    <subcellularLocation>
        <location evidence="7">Cytoplasm</location>
    </subcellularLocation>
</comment>
<evidence type="ECO:0000256" key="6">
    <source>
        <dbReference type="PIRSR" id="PIRSR601519-1"/>
    </source>
</evidence>
<dbReference type="InterPro" id="IPR012347">
    <property type="entry name" value="Ferritin-like"/>
</dbReference>
<dbReference type="InterPro" id="IPR001519">
    <property type="entry name" value="Ferritin"/>
</dbReference>
<keyword evidence="11" id="KW-1185">Reference proteome</keyword>
<keyword evidence="8" id="KW-1133">Transmembrane helix</keyword>
<sequence length="167" mass="19151">MLSKKMEKAFNDQIKWEYYSAYLYLSLSSYFSNAGLSGFANWMDVQFQEEQFHARKMFDYVNEKGGRVVLQGIEAPPSTWKTPLAAFDYALRHEFAVTKRINDLMTLAQKENDHASAIFLQWFVSEQVEEEASFGDTVNKLKMVGDGGGMFMLDRELATRVFTPPVA</sequence>
<dbReference type="InterPro" id="IPR008331">
    <property type="entry name" value="Ferritin_DPS_dom"/>
</dbReference>
<dbReference type="OrthoDB" id="9801481at2"/>
<evidence type="ECO:0000313" key="11">
    <source>
        <dbReference type="Proteomes" id="UP000198324"/>
    </source>
</evidence>
<dbReference type="GO" id="GO:0042802">
    <property type="term" value="F:identical protein binding"/>
    <property type="evidence" value="ECO:0007669"/>
    <property type="project" value="UniProtKB-ARBA"/>
</dbReference>
<dbReference type="EMBL" id="FZOC01000001">
    <property type="protein sequence ID" value="SNR62420.1"/>
    <property type="molecule type" value="Genomic_DNA"/>
</dbReference>
<keyword evidence="8" id="KW-0472">Membrane</keyword>
<keyword evidence="8" id="KW-0812">Transmembrane</keyword>
<dbReference type="Proteomes" id="UP000198324">
    <property type="component" value="Unassembled WGS sequence"/>
</dbReference>
<dbReference type="GO" id="GO:0006879">
    <property type="term" value="P:intracellular iron ion homeostasis"/>
    <property type="evidence" value="ECO:0007669"/>
    <property type="project" value="UniProtKB-KW"/>
</dbReference>
<accession>A0A238XUQ0</accession>
<keyword evidence="4" id="KW-0560">Oxidoreductase</keyword>
<keyword evidence="5 6" id="KW-0408">Iron</keyword>
<evidence type="ECO:0000256" key="5">
    <source>
        <dbReference type="ARBA" id="ARBA00023004"/>
    </source>
</evidence>
<dbReference type="Gene3D" id="1.20.1260.10">
    <property type="match status" value="1"/>
</dbReference>
<dbReference type="GO" id="GO:0005829">
    <property type="term" value="C:cytosol"/>
    <property type="evidence" value="ECO:0007669"/>
    <property type="project" value="TreeGrafter"/>
</dbReference>
<evidence type="ECO:0000256" key="1">
    <source>
        <dbReference type="ARBA" id="ARBA00006950"/>
    </source>
</evidence>
<dbReference type="Pfam" id="PF00210">
    <property type="entry name" value="Ferritin"/>
    <property type="match status" value="1"/>
</dbReference>
<dbReference type="EC" id="1.16.3.2" evidence="7"/>
<feature type="binding site" evidence="6">
    <location>
        <position position="50"/>
    </location>
    <ligand>
        <name>Fe cation</name>
        <dbReference type="ChEBI" id="CHEBI:24875"/>
        <label>1</label>
    </ligand>
</feature>
<comment type="function">
    <text evidence="7">Iron-storage protein.</text>
</comment>
<dbReference type="GO" id="GO:0008199">
    <property type="term" value="F:ferric iron binding"/>
    <property type="evidence" value="ECO:0007669"/>
    <property type="project" value="InterPro"/>
</dbReference>
<dbReference type="AlphaFoldDB" id="A0A238XUQ0"/>
<feature type="binding site" evidence="6">
    <location>
        <position position="53"/>
    </location>
    <ligand>
        <name>Fe cation</name>
        <dbReference type="ChEBI" id="CHEBI:24875"/>
        <label>1</label>
    </ligand>
</feature>
<evidence type="ECO:0000259" key="9">
    <source>
        <dbReference type="PROSITE" id="PS50905"/>
    </source>
</evidence>
<proteinExistence type="inferred from homology"/>
<dbReference type="PANTHER" id="PTHR11431:SF127">
    <property type="entry name" value="BACTERIAL NON-HEME FERRITIN"/>
    <property type="match status" value="1"/>
</dbReference>